<dbReference type="GeneID" id="30026648"/>
<reference evidence="2 3" key="1">
    <citation type="submission" date="2016-05" db="EMBL/GenBank/DDBJ databases">
        <title>Comparative genomics of biotechnologically important yeasts.</title>
        <authorList>
            <consortium name="DOE Joint Genome Institute"/>
            <person name="Riley R."/>
            <person name="Haridas S."/>
            <person name="Wolfe K.H."/>
            <person name="Lopes M.R."/>
            <person name="Hittinger C.T."/>
            <person name="Goker M."/>
            <person name="Salamov A."/>
            <person name="Wisecaver J."/>
            <person name="Long T.M."/>
            <person name="Aerts A.L."/>
            <person name="Barry K."/>
            <person name="Choi C."/>
            <person name="Clum A."/>
            <person name="Coughlan A.Y."/>
            <person name="Deshpande S."/>
            <person name="Douglass A.P."/>
            <person name="Hanson S.J."/>
            <person name="Klenk H.-P."/>
            <person name="LaButti K."/>
            <person name="Lapidus A."/>
            <person name="Lindquist E."/>
            <person name="Lipzen A."/>
            <person name="Meier-kolthoff J.P."/>
            <person name="Ohm R.A."/>
            <person name="Otillar R.P."/>
            <person name="Pangilinan J."/>
            <person name="Peng Y."/>
            <person name="Rokas A."/>
            <person name="Rosa C.A."/>
            <person name="Scheuner C."/>
            <person name="Sibirny A.A."/>
            <person name="Slot J.C."/>
            <person name="Stielow J.B."/>
            <person name="Sun H."/>
            <person name="Kurtzman C.P."/>
            <person name="Blackwell M."/>
            <person name="Grigoriev I.V."/>
            <person name="Jeffries T.W."/>
        </authorList>
    </citation>
    <scope>NUCLEOTIDE SEQUENCE [LARGE SCALE GENOMIC DNA]</scope>
    <source>
        <strain evidence="2 3">NRRL YB-4993</strain>
    </source>
</reference>
<evidence type="ECO:0008006" key="4">
    <source>
        <dbReference type="Google" id="ProtNLM"/>
    </source>
</evidence>
<evidence type="ECO:0000313" key="3">
    <source>
        <dbReference type="Proteomes" id="UP000092555"/>
    </source>
</evidence>
<gene>
    <name evidence="2" type="ORF">METBIDRAFT_10024</name>
</gene>
<keyword evidence="1" id="KW-0732">Signal</keyword>
<accession>A0A1A0HIY7</accession>
<keyword evidence="3" id="KW-1185">Reference proteome</keyword>
<feature type="chain" id="PRO_5008291939" description="Secreted protein" evidence="1">
    <location>
        <begin position="19"/>
        <end position="110"/>
    </location>
</feature>
<protein>
    <recommendedName>
        <fullName evidence="4">Secreted protein</fullName>
    </recommendedName>
</protein>
<dbReference type="RefSeq" id="XP_018714284.1">
    <property type="nucleotide sequence ID" value="XM_018853672.1"/>
</dbReference>
<name>A0A1A0HIY7_9ASCO</name>
<dbReference type="EMBL" id="LXTC01000001">
    <property type="protein sequence ID" value="OBA23803.1"/>
    <property type="molecule type" value="Genomic_DNA"/>
</dbReference>
<evidence type="ECO:0000256" key="1">
    <source>
        <dbReference type="SAM" id="SignalP"/>
    </source>
</evidence>
<evidence type="ECO:0000313" key="2">
    <source>
        <dbReference type="EMBL" id="OBA23803.1"/>
    </source>
</evidence>
<sequence>MTSGHVALFLVRPSLVRVHLVPLAWQCEHTCLQDLSTDSRSGKFARAWGATNGISLDAVVTRSPGLSELPLSTRWLRAGGNRGNIVSWSFPSIQRFASVSGPEWNLGTSL</sequence>
<dbReference type="Proteomes" id="UP000092555">
    <property type="component" value="Unassembled WGS sequence"/>
</dbReference>
<dbReference type="AlphaFoldDB" id="A0A1A0HIY7"/>
<proteinExistence type="predicted"/>
<comment type="caution">
    <text evidence="2">The sequence shown here is derived from an EMBL/GenBank/DDBJ whole genome shotgun (WGS) entry which is preliminary data.</text>
</comment>
<organism evidence="2 3">
    <name type="scientific">Metschnikowia bicuspidata var. bicuspidata NRRL YB-4993</name>
    <dbReference type="NCBI Taxonomy" id="869754"/>
    <lineage>
        <taxon>Eukaryota</taxon>
        <taxon>Fungi</taxon>
        <taxon>Dikarya</taxon>
        <taxon>Ascomycota</taxon>
        <taxon>Saccharomycotina</taxon>
        <taxon>Pichiomycetes</taxon>
        <taxon>Metschnikowiaceae</taxon>
        <taxon>Metschnikowia</taxon>
    </lineage>
</organism>
<feature type="signal peptide" evidence="1">
    <location>
        <begin position="1"/>
        <end position="18"/>
    </location>
</feature>